<feature type="transmembrane region" description="Helical" evidence="1">
    <location>
        <begin position="514"/>
        <end position="533"/>
    </location>
</feature>
<evidence type="ECO:0000313" key="2">
    <source>
        <dbReference type="EMBL" id="SHG20956.1"/>
    </source>
</evidence>
<reference evidence="2 3" key="1">
    <citation type="submission" date="2016-11" db="EMBL/GenBank/DDBJ databases">
        <authorList>
            <person name="Jaros S."/>
            <person name="Januszkiewicz K."/>
            <person name="Wedrychowicz H."/>
        </authorList>
    </citation>
    <scope>NUCLEOTIDE SEQUENCE [LARGE SCALE GENOMIC DNA]</scope>
    <source>
        <strain evidence="2 3">IBRC-M 10683</strain>
    </source>
</reference>
<dbReference type="STRING" id="930117.SAMN05216225_102035"/>
<feature type="transmembrane region" description="Helical" evidence="1">
    <location>
        <begin position="68"/>
        <end position="94"/>
    </location>
</feature>
<feature type="transmembrane region" description="Helical" evidence="1">
    <location>
        <begin position="188"/>
        <end position="207"/>
    </location>
</feature>
<evidence type="ECO:0000256" key="1">
    <source>
        <dbReference type="SAM" id="Phobius"/>
    </source>
</evidence>
<dbReference type="AlphaFoldDB" id="A0A1M5HY82"/>
<organism evidence="2 3">
    <name type="scientific">Ornithinibacillus halophilus</name>
    <dbReference type="NCBI Taxonomy" id="930117"/>
    <lineage>
        <taxon>Bacteria</taxon>
        <taxon>Bacillati</taxon>
        <taxon>Bacillota</taxon>
        <taxon>Bacilli</taxon>
        <taxon>Bacillales</taxon>
        <taxon>Bacillaceae</taxon>
        <taxon>Ornithinibacillus</taxon>
    </lineage>
</organism>
<feature type="transmembrane region" description="Helical" evidence="1">
    <location>
        <begin position="407"/>
        <end position="433"/>
    </location>
</feature>
<dbReference type="Pfam" id="PF16949">
    <property type="entry name" value="ABC_tran_2"/>
    <property type="match status" value="1"/>
</dbReference>
<feature type="transmembrane region" description="Helical" evidence="1">
    <location>
        <begin position="145"/>
        <end position="176"/>
    </location>
</feature>
<keyword evidence="3" id="KW-1185">Reference proteome</keyword>
<protein>
    <submittedName>
        <fullName evidence="2">ABC-2 type transport system permease protein</fullName>
    </submittedName>
</protein>
<dbReference type="Proteomes" id="UP000183988">
    <property type="component" value="Unassembled WGS sequence"/>
</dbReference>
<name>A0A1M5HY82_9BACI</name>
<keyword evidence="1" id="KW-0472">Membrane</keyword>
<feature type="transmembrane region" description="Helical" evidence="1">
    <location>
        <begin position="325"/>
        <end position="344"/>
    </location>
</feature>
<keyword evidence="1" id="KW-1133">Transmembrane helix</keyword>
<dbReference type="EMBL" id="FQVW01000020">
    <property type="protein sequence ID" value="SHG20956.1"/>
    <property type="molecule type" value="Genomic_DNA"/>
</dbReference>
<gene>
    <name evidence="2" type="ORF">SAMN05216225_102035</name>
</gene>
<feature type="transmembrane region" description="Helical" evidence="1">
    <location>
        <begin position="439"/>
        <end position="461"/>
    </location>
</feature>
<dbReference type="OrthoDB" id="138672at2"/>
<dbReference type="RefSeq" id="WP_072890404.1">
    <property type="nucleotide sequence ID" value="NZ_FQVW01000020.1"/>
</dbReference>
<proteinExistence type="predicted"/>
<sequence>MNKTWLVMKTMLKMHYSRAGKKNTELMLLLLAGLMLIPVLFLYINLVGNAVSALYQFLEPLGQASSILGMLFLTLHLLLFIVSIITVLSAFYFAEDIESFIPYPLQPYQLLLGKATTPFIYLYFTVIAIYLPVFFFYGSVSGGSIFYYLFGIILAVLLPVIPFTIAAIILMFIMRFVNIAKNKDRSKVIAGILTLLIIILFNVAIRLNTNTEDVMEKFASFIQKQDGLLSMITAFYPPAYISAKALGDFSLVSILSFVGVLLLTALIFLLFILAGQRFYLKGVLGVNSGNKKNITTSKILTRVKNRNVFTTLILKELRIIFRTPTFFMQCVIQSLFAPIFLFIIMMLDTNSLGFVMDSFDPKKILLVLFLVTLFVFVANATAISSISRDGASWSANLFLPINMKQVFYSKIATAWIINLFTVGLFLGILLFAIKLPIEYTIIWLVIALLTSWFTSALGTYLDFTYPKLNWTDEQEVFKSRMVIFIALLIEFVPFGIIGMIVWKMDAVKGIMPTTIVLLIVLFIAIGVVHYVLMKKLSNGDHLKI</sequence>
<feature type="transmembrane region" description="Helical" evidence="1">
    <location>
        <begin position="482"/>
        <end position="502"/>
    </location>
</feature>
<evidence type="ECO:0000313" key="3">
    <source>
        <dbReference type="Proteomes" id="UP000183988"/>
    </source>
</evidence>
<feature type="transmembrane region" description="Helical" evidence="1">
    <location>
        <begin position="249"/>
        <end position="274"/>
    </location>
</feature>
<feature type="transmembrane region" description="Helical" evidence="1">
    <location>
        <begin position="364"/>
        <end position="386"/>
    </location>
</feature>
<dbReference type="InterPro" id="IPR031599">
    <property type="entry name" value="ABC_tran_2"/>
</dbReference>
<feature type="transmembrane region" description="Helical" evidence="1">
    <location>
        <begin position="115"/>
        <end position="139"/>
    </location>
</feature>
<keyword evidence="1" id="KW-0812">Transmembrane</keyword>
<accession>A0A1M5HY82</accession>